<protein>
    <submittedName>
        <fullName evidence="2">Uncharacterized protein</fullName>
    </submittedName>
</protein>
<evidence type="ECO:0000313" key="2">
    <source>
        <dbReference type="EMBL" id="SVC72536.1"/>
    </source>
</evidence>
<feature type="non-terminal residue" evidence="2">
    <location>
        <position position="1"/>
    </location>
</feature>
<dbReference type="AlphaFoldDB" id="A0A382PH35"/>
<dbReference type="EMBL" id="UINC01107283">
    <property type="protein sequence ID" value="SVC72536.1"/>
    <property type="molecule type" value="Genomic_DNA"/>
</dbReference>
<sequence>SEGHPTHHGPRHHRILRPHRLRPGIQNRTLAPSIAHYDQEIDRLLVAHPDADLISSLPGLARTGPPLLAAFGNRPLPPNDAPDGPSHRPPR</sequence>
<name>A0A382PH35_9ZZZZ</name>
<evidence type="ECO:0000256" key="1">
    <source>
        <dbReference type="SAM" id="MobiDB-lite"/>
    </source>
</evidence>
<accession>A0A382PH35</accession>
<organism evidence="2">
    <name type="scientific">marine metagenome</name>
    <dbReference type="NCBI Taxonomy" id="408172"/>
    <lineage>
        <taxon>unclassified sequences</taxon>
        <taxon>metagenomes</taxon>
        <taxon>ecological metagenomes</taxon>
    </lineage>
</organism>
<proteinExistence type="predicted"/>
<feature type="region of interest" description="Disordered" evidence="1">
    <location>
        <begin position="68"/>
        <end position="91"/>
    </location>
</feature>
<gene>
    <name evidence="2" type="ORF">METZ01_LOCUS325390</name>
</gene>
<reference evidence="2" key="1">
    <citation type="submission" date="2018-05" db="EMBL/GenBank/DDBJ databases">
        <authorList>
            <person name="Lanie J.A."/>
            <person name="Ng W.-L."/>
            <person name="Kazmierczak K.M."/>
            <person name="Andrzejewski T.M."/>
            <person name="Davidsen T.M."/>
            <person name="Wayne K.J."/>
            <person name="Tettelin H."/>
            <person name="Glass J.I."/>
            <person name="Rusch D."/>
            <person name="Podicherti R."/>
            <person name="Tsui H.-C.T."/>
            <person name="Winkler M.E."/>
        </authorList>
    </citation>
    <scope>NUCLEOTIDE SEQUENCE</scope>
</reference>